<dbReference type="GO" id="GO:0016020">
    <property type="term" value="C:membrane"/>
    <property type="evidence" value="ECO:0007669"/>
    <property type="project" value="UniProtKB-SubCell"/>
</dbReference>
<dbReference type="PANTHER" id="PTHR16172:SF41">
    <property type="entry name" value="MAJOR FACILITATOR SUPERFAMILY DOMAIN-CONTAINING PROTEIN 6-LIKE"/>
    <property type="match status" value="1"/>
</dbReference>
<evidence type="ECO:0000256" key="1">
    <source>
        <dbReference type="ARBA" id="ARBA00004141"/>
    </source>
</evidence>
<evidence type="ECO:0000313" key="10">
    <source>
        <dbReference type="Proteomes" id="UP001165080"/>
    </source>
</evidence>
<comment type="subcellular location">
    <subcellularLocation>
        <location evidence="1">Membrane</location>
        <topology evidence="1">Multi-pass membrane protein</topology>
    </subcellularLocation>
</comment>
<feature type="transmembrane region" description="Helical" evidence="7">
    <location>
        <begin position="308"/>
        <end position="328"/>
    </location>
</feature>
<evidence type="ECO:0000256" key="3">
    <source>
        <dbReference type="ARBA" id="ARBA00022692"/>
    </source>
</evidence>
<gene>
    <name evidence="9" type="primary">PLEST002822</name>
    <name evidence="9" type="ORF">PLESTB_001039100</name>
</gene>
<dbReference type="Pfam" id="PF12832">
    <property type="entry name" value="MFS_1_like"/>
    <property type="match status" value="1"/>
</dbReference>
<evidence type="ECO:0000259" key="8">
    <source>
        <dbReference type="Pfam" id="PF12832"/>
    </source>
</evidence>
<dbReference type="AlphaFoldDB" id="A0A9W6BPH6"/>
<comment type="caution">
    <text evidence="9">The sequence shown here is derived from an EMBL/GenBank/DDBJ whole genome shotgun (WGS) entry which is preliminary data.</text>
</comment>
<keyword evidence="5 7" id="KW-0472">Membrane</keyword>
<feature type="transmembrane region" description="Helical" evidence="7">
    <location>
        <begin position="436"/>
        <end position="460"/>
    </location>
</feature>
<keyword evidence="10" id="KW-1185">Reference proteome</keyword>
<dbReference type="Proteomes" id="UP001165080">
    <property type="component" value="Unassembled WGS sequence"/>
</dbReference>
<name>A0A9W6BPH6_9CHLO</name>
<dbReference type="Gene3D" id="1.20.1250.20">
    <property type="entry name" value="MFS general substrate transporter like domains"/>
    <property type="match status" value="1"/>
</dbReference>
<dbReference type="InterPro" id="IPR036259">
    <property type="entry name" value="MFS_trans_sf"/>
</dbReference>
<feature type="transmembrane region" description="Helical" evidence="7">
    <location>
        <begin position="340"/>
        <end position="359"/>
    </location>
</feature>
<comment type="similarity">
    <text evidence="2">Belongs to the major facilitator superfamily. MFSD6 family.</text>
</comment>
<feature type="transmembrane region" description="Helical" evidence="7">
    <location>
        <begin position="410"/>
        <end position="430"/>
    </location>
</feature>
<keyword evidence="4 7" id="KW-1133">Transmembrane helix</keyword>
<dbReference type="SUPFAM" id="SSF103473">
    <property type="entry name" value="MFS general substrate transporter"/>
    <property type="match status" value="1"/>
</dbReference>
<accession>A0A9W6BPH6</accession>
<protein>
    <recommendedName>
        <fullName evidence="8">Major facilitator superfamily associated domain-containing protein</fullName>
    </recommendedName>
</protein>
<evidence type="ECO:0000256" key="7">
    <source>
        <dbReference type="SAM" id="Phobius"/>
    </source>
</evidence>
<proteinExistence type="inferred from homology"/>
<evidence type="ECO:0000256" key="6">
    <source>
        <dbReference type="SAM" id="MobiDB-lite"/>
    </source>
</evidence>
<sequence>MAGKENDSRRKALGCGNAAEDAVAIAREQEEKSPLLDRGTPTVHRLSGSVLSVSAQAQGLGKRSSPVGLEGPTPFALPAVQVPLDCHDTDVSTLMLPSDQGTEAVVDGATGTERTSACCGSAQLVGINTSPGLGRATLSASASILTQTAEQGTAGPVDEGEGGAERNECRRRLLALTSVFSAEPFFPGASKCSTPTERPVYQLHAECAEVAIPVDNNVSPSGASLRRRSNSSTTLTGEGACAGRRKRSISTGSGPQAPPPKSFARDALQLLSNGNVWLFLAKAFLLGFGTGTMGTWLLIYMGSLGAPHALQGLMLTVNCVAEVPMFHFQDAITSHFPTNAILHVSIGTMVVRLAAYALLPSLPGVPWVVLPVELLHGITFALCWGASCVHCKHLAPGGLQATMQGLMQSVFNGVGGGLGGLVGAILHEHLGGRLMFLATAAIVGAGWVLLTAAEFLQLLLADRRHRPRW</sequence>
<feature type="domain" description="Major facilitator superfamily associated" evidence="8">
    <location>
        <begin position="246"/>
        <end position="437"/>
    </location>
</feature>
<evidence type="ECO:0000256" key="2">
    <source>
        <dbReference type="ARBA" id="ARBA00005241"/>
    </source>
</evidence>
<keyword evidence="3 7" id="KW-0812">Transmembrane</keyword>
<dbReference type="InterPro" id="IPR051717">
    <property type="entry name" value="MFS_MFSD6"/>
</dbReference>
<reference evidence="9 10" key="1">
    <citation type="journal article" date="2023" name="Commun. Biol.">
        <title>Reorganization of the ancestral sex-determining regions during the evolution of trioecy in Pleodorina starrii.</title>
        <authorList>
            <person name="Takahashi K."/>
            <person name="Suzuki S."/>
            <person name="Kawai-Toyooka H."/>
            <person name="Yamamoto K."/>
            <person name="Hamaji T."/>
            <person name="Ootsuki R."/>
            <person name="Yamaguchi H."/>
            <person name="Kawachi M."/>
            <person name="Higashiyama T."/>
            <person name="Nozaki H."/>
        </authorList>
    </citation>
    <scope>NUCLEOTIDE SEQUENCE [LARGE SCALE GENOMIC DNA]</scope>
    <source>
        <strain evidence="9 10">NIES-4479</strain>
    </source>
</reference>
<evidence type="ECO:0000313" key="9">
    <source>
        <dbReference type="EMBL" id="GLC55877.1"/>
    </source>
</evidence>
<dbReference type="InterPro" id="IPR024989">
    <property type="entry name" value="MFS_assoc_dom"/>
</dbReference>
<dbReference type="EMBL" id="BRXU01000014">
    <property type="protein sequence ID" value="GLC55877.1"/>
    <property type="molecule type" value="Genomic_DNA"/>
</dbReference>
<dbReference type="PANTHER" id="PTHR16172">
    <property type="entry name" value="MAJOR FACILITATOR SUPERFAMILY DOMAIN-CONTAINING PROTEIN 6-LIKE"/>
    <property type="match status" value="1"/>
</dbReference>
<feature type="region of interest" description="Disordered" evidence="6">
    <location>
        <begin position="218"/>
        <end position="260"/>
    </location>
</feature>
<evidence type="ECO:0000256" key="5">
    <source>
        <dbReference type="ARBA" id="ARBA00023136"/>
    </source>
</evidence>
<feature type="transmembrane region" description="Helical" evidence="7">
    <location>
        <begin position="365"/>
        <end position="389"/>
    </location>
</feature>
<evidence type="ECO:0000256" key="4">
    <source>
        <dbReference type="ARBA" id="ARBA00022989"/>
    </source>
</evidence>
<organism evidence="9 10">
    <name type="scientific">Pleodorina starrii</name>
    <dbReference type="NCBI Taxonomy" id="330485"/>
    <lineage>
        <taxon>Eukaryota</taxon>
        <taxon>Viridiplantae</taxon>
        <taxon>Chlorophyta</taxon>
        <taxon>core chlorophytes</taxon>
        <taxon>Chlorophyceae</taxon>
        <taxon>CS clade</taxon>
        <taxon>Chlamydomonadales</taxon>
        <taxon>Volvocaceae</taxon>
        <taxon>Pleodorina</taxon>
    </lineage>
</organism>
<feature type="transmembrane region" description="Helical" evidence="7">
    <location>
        <begin position="276"/>
        <end position="302"/>
    </location>
</feature>